<proteinExistence type="predicted"/>
<dbReference type="Proteomes" id="UP000469949">
    <property type="component" value="Unassembled WGS sequence"/>
</dbReference>
<evidence type="ECO:0000256" key="1">
    <source>
        <dbReference type="SAM" id="MobiDB-lite"/>
    </source>
</evidence>
<dbReference type="EMBL" id="WEKV01000026">
    <property type="protein sequence ID" value="KAB7781874.1"/>
    <property type="molecule type" value="Genomic_DNA"/>
</dbReference>
<comment type="caution">
    <text evidence="2">The sequence shown here is derived from an EMBL/GenBank/DDBJ whole genome shotgun (WGS) entry which is preliminary data.</text>
</comment>
<feature type="region of interest" description="Disordered" evidence="1">
    <location>
        <begin position="170"/>
        <end position="201"/>
    </location>
</feature>
<reference evidence="2 3" key="1">
    <citation type="submission" date="2019-10" db="EMBL/GenBank/DDBJ databases">
        <title>Draft Genome Sequence of the Caffeine Degrading Methylotroph Methylorubrum populi PINKEL.</title>
        <authorList>
            <person name="Dawson S.C."/>
            <person name="Zhang X."/>
            <person name="Wright M.E."/>
            <person name="Sharma G."/>
            <person name="Langner J.T."/>
            <person name="Ditty J.L."/>
            <person name="Subuyuj G.A."/>
        </authorList>
    </citation>
    <scope>NUCLEOTIDE SEQUENCE [LARGE SCALE GENOMIC DNA]</scope>
    <source>
        <strain evidence="2 3">Pinkel</strain>
    </source>
</reference>
<name>A0A833N1L1_9HYPH</name>
<dbReference type="RefSeq" id="WP_152279200.1">
    <property type="nucleotide sequence ID" value="NZ_WEKV01000026.1"/>
</dbReference>
<sequence>MDIAPIILEANAPRREVEEVISSHLRTVAPLLSERGLEARTALGLWHAVMGSLLHGVGPVAAARLIAARAKAIRGHGGNADAPAAEMTPETEIQVLEEISAAAKEFVGAIGNAYEDASNGGLEHLFAEALLDALAKTLVGLWGPFHVRKALGEQWIAFSAGREIVVHPSEPEETIRPARDPRRQEVPAEATSPLPAPRVAGDRHVDMRVEAEIEGGVGAFAIAIETAEKGGRRERRDVVGPCAEASVRKAILAAAVEGLRAVCECAGKVTIRLSSSAAFLQAGMVPPESRSASSRLPSEEQMWLLLDSFSAVHRIDWRHDVGGMSDDLAERCDRLMRRQLSR</sequence>
<organism evidence="2 3">
    <name type="scientific">Methylorubrum populi</name>
    <dbReference type="NCBI Taxonomy" id="223967"/>
    <lineage>
        <taxon>Bacteria</taxon>
        <taxon>Pseudomonadati</taxon>
        <taxon>Pseudomonadota</taxon>
        <taxon>Alphaproteobacteria</taxon>
        <taxon>Hyphomicrobiales</taxon>
        <taxon>Methylobacteriaceae</taxon>
        <taxon>Methylorubrum</taxon>
    </lineage>
</organism>
<evidence type="ECO:0000313" key="3">
    <source>
        <dbReference type="Proteomes" id="UP000469949"/>
    </source>
</evidence>
<gene>
    <name evidence="2" type="ORF">F8B43_5667</name>
</gene>
<feature type="compositionally biased region" description="Basic and acidic residues" evidence="1">
    <location>
        <begin position="170"/>
        <end position="186"/>
    </location>
</feature>
<evidence type="ECO:0000313" key="2">
    <source>
        <dbReference type="EMBL" id="KAB7781874.1"/>
    </source>
</evidence>
<protein>
    <submittedName>
        <fullName evidence="2">Uncharacterized protein</fullName>
    </submittedName>
</protein>
<dbReference type="AlphaFoldDB" id="A0A833N1L1"/>
<accession>A0A833N1L1</accession>